<dbReference type="Gene3D" id="3.40.50.1360">
    <property type="match status" value="1"/>
</dbReference>
<evidence type="ECO:0000256" key="1">
    <source>
        <dbReference type="ARBA" id="ARBA00000644"/>
    </source>
</evidence>
<dbReference type="EC" id="3.5.99.6" evidence="4"/>
<sequence>MEVLVFDTIEEASAQALTIFKDAVDKGAKVFGLATGSTPEKLYELMVQSDIDFTESTSINLDEYYGLSGDHPQSYHYFMKQRLFDKKPFKTNYLPDGLNENTEEETARYNQILAENPIDLQLLGIGNNGHIGFNEPGADLDGKTQLADLAPSTIEANKRFFDSVEEVPTRAYSMGIASILNSKKILLLAFGESKAEAVKNMIEGPVTSEVPASALQKHENVIVILDKDAASLLSK</sequence>
<comment type="similarity">
    <text evidence="4">Belongs to the glucosamine/galactosamine-6-phosphate isomerase family. NagB subfamily.</text>
</comment>
<comment type="catalytic activity">
    <reaction evidence="1 4">
        <text>alpha-D-glucosamine 6-phosphate + H2O = beta-D-fructose 6-phosphate + NH4(+)</text>
        <dbReference type="Rhea" id="RHEA:12172"/>
        <dbReference type="ChEBI" id="CHEBI:15377"/>
        <dbReference type="ChEBI" id="CHEBI:28938"/>
        <dbReference type="ChEBI" id="CHEBI:57634"/>
        <dbReference type="ChEBI" id="CHEBI:75989"/>
        <dbReference type="EC" id="3.5.99.6"/>
    </reaction>
</comment>
<dbReference type="GO" id="GO:0006043">
    <property type="term" value="P:glucosamine catabolic process"/>
    <property type="evidence" value="ECO:0007669"/>
    <property type="project" value="TreeGrafter"/>
</dbReference>
<gene>
    <name evidence="4" type="primary">nagB</name>
    <name evidence="6" type="ORF">EJN90_07030</name>
</gene>
<dbReference type="GO" id="GO:0006046">
    <property type="term" value="P:N-acetylglucosamine catabolic process"/>
    <property type="evidence" value="ECO:0007669"/>
    <property type="project" value="TreeGrafter"/>
</dbReference>
<dbReference type="Pfam" id="PF01182">
    <property type="entry name" value="Glucosamine_iso"/>
    <property type="match status" value="1"/>
</dbReference>
<evidence type="ECO:0000256" key="4">
    <source>
        <dbReference type="HAMAP-Rule" id="MF_01241"/>
    </source>
</evidence>
<dbReference type="GO" id="GO:0005975">
    <property type="term" value="P:carbohydrate metabolic process"/>
    <property type="evidence" value="ECO:0007669"/>
    <property type="project" value="InterPro"/>
</dbReference>
<evidence type="ECO:0000256" key="2">
    <source>
        <dbReference type="ARBA" id="ARBA00022801"/>
    </source>
</evidence>
<dbReference type="PANTHER" id="PTHR11280">
    <property type="entry name" value="GLUCOSAMINE-6-PHOSPHATE ISOMERASE"/>
    <property type="match status" value="1"/>
</dbReference>
<dbReference type="Proteomes" id="UP000273326">
    <property type="component" value="Chromosome"/>
</dbReference>
<evidence type="ECO:0000313" key="6">
    <source>
        <dbReference type="EMBL" id="AZP04404.1"/>
    </source>
</evidence>
<keyword evidence="2 4" id="KW-0378">Hydrolase</keyword>
<dbReference type="InterPro" id="IPR004547">
    <property type="entry name" value="Glucosamine6P_isomerase"/>
</dbReference>
<feature type="active site" description="Proton acceptor; for enolization step" evidence="4">
    <location>
        <position position="62"/>
    </location>
</feature>
<comment type="pathway">
    <text evidence="4">Amino-sugar metabolism; N-acetylneuraminate degradation; D-fructose 6-phosphate from N-acetylneuraminate: step 5/5.</text>
</comment>
<dbReference type="OrthoDB" id="9791139at2"/>
<dbReference type="RefSeq" id="WP_126109786.1">
    <property type="nucleotide sequence ID" value="NZ_CP034465.1"/>
</dbReference>
<dbReference type="GO" id="GO:0004342">
    <property type="term" value="F:glucosamine-6-phosphate deaminase activity"/>
    <property type="evidence" value="ECO:0007669"/>
    <property type="project" value="UniProtKB-UniRule"/>
</dbReference>
<keyword evidence="7" id="KW-1185">Reference proteome</keyword>
<dbReference type="InterPro" id="IPR006148">
    <property type="entry name" value="Glc/Gal-6P_isomerase"/>
</dbReference>
<dbReference type="EMBL" id="CP034465">
    <property type="protein sequence ID" value="AZP04404.1"/>
    <property type="molecule type" value="Genomic_DNA"/>
</dbReference>
<dbReference type="HAMAP" id="MF_01241">
    <property type="entry name" value="GlcN6P_deamin"/>
    <property type="match status" value="1"/>
</dbReference>
<dbReference type="KEGG" id="jeh:EJN90_07030"/>
<dbReference type="UniPathway" id="UPA00629">
    <property type="reaction ID" value="UER00684"/>
</dbReference>
<dbReference type="CDD" id="cd01399">
    <property type="entry name" value="GlcN6P_deaminase"/>
    <property type="match status" value="1"/>
</dbReference>
<dbReference type="GO" id="GO:0005737">
    <property type="term" value="C:cytoplasm"/>
    <property type="evidence" value="ECO:0007669"/>
    <property type="project" value="TreeGrafter"/>
</dbReference>
<feature type="domain" description="Glucosamine/galactosamine-6-phosphate isomerase" evidence="5">
    <location>
        <begin position="9"/>
        <end position="221"/>
    </location>
</feature>
<keyword evidence="3 4" id="KW-0119">Carbohydrate metabolism</keyword>
<comment type="function">
    <text evidence="4">Catalyzes the reversible isomerization-deamination of glucosamine 6-phosphate (GlcN6P) to form fructose 6-phosphate (Fru6P) and ammonium ion.</text>
</comment>
<reference evidence="7" key="1">
    <citation type="submission" date="2018-12" db="EMBL/GenBank/DDBJ databases">
        <title>Complete genome sequencing of Jeotgalibaca sp. H21T32.</title>
        <authorList>
            <person name="Bae J.-W."/>
            <person name="Lee S.-Y."/>
        </authorList>
    </citation>
    <scope>NUCLEOTIDE SEQUENCE [LARGE SCALE GENOMIC DNA]</scope>
    <source>
        <strain evidence="7">H21T32</strain>
    </source>
</reference>
<dbReference type="GO" id="GO:0019262">
    <property type="term" value="P:N-acetylneuraminate catabolic process"/>
    <property type="evidence" value="ECO:0007669"/>
    <property type="project" value="UniProtKB-UniRule"/>
</dbReference>
<evidence type="ECO:0000313" key="7">
    <source>
        <dbReference type="Proteomes" id="UP000273326"/>
    </source>
</evidence>
<dbReference type="PANTHER" id="PTHR11280:SF5">
    <property type="entry name" value="GLUCOSAMINE-6-PHOSPHATE ISOMERASE"/>
    <property type="match status" value="1"/>
</dbReference>
<organism evidence="6 7">
    <name type="scientific">Jeotgalibaca ciconiae</name>
    <dbReference type="NCBI Taxonomy" id="2496265"/>
    <lineage>
        <taxon>Bacteria</taxon>
        <taxon>Bacillati</taxon>
        <taxon>Bacillota</taxon>
        <taxon>Bacilli</taxon>
        <taxon>Lactobacillales</taxon>
        <taxon>Carnobacteriaceae</taxon>
        <taxon>Jeotgalibaca</taxon>
    </lineage>
</organism>
<dbReference type="AlphaFoldDB" id="A0A3S9HAN6"/>
<dbReference type="GO" id="GO:0042802">
    <property type="term" value="F:identical protein binding"/>
    <property type="evidence" value="ECO:0007669"/>
    <property type="project" value="TreeGrafter"/>
</dbReference>
<accession>A0A3S9HAN6</accession>
<proteinExistence type="inferred from homology"/>
<feature type="active site" description="For ring-opening step" evidence="4">
    <location>
        <position position="135"/>
    </location>
</feature>
<name>A0A3S9HAN6_9LACT</name>
<feature type="active site" description="For ring-opening step" evidence="4">
    <location>
        <position position="128"/>
    </location>
</feature>
<feature type="active site" description="Proton acceptor; for ring-opening step" evidence="4">
    <location>
        <position position="130"/>
    </location>
</feature>
<comment type="caution">
    <text evidence="4">Lacks conserved residue(s) required for the propagation of feature annotation.</text>
</comment>
<dbReference type="FunFam" id="3.40.50.1360:FF:000003">
    <property type="entry name" value="Glucosamine-6-phosphate deaminase"/>
    <property type="match status" value="1"/>
</dbReference>
<evidence type="ECO:0000259" key="5">
    <source>
        <dbReference type="Pfam" id="PF01182"/>
    </source>
</evidence>
<dbReference type="SUPFAM" id="SSF100950">
    <property type="entry name" value="NagB/RpiA/CoA transferase-like"/>
    <property type="match status" value="1"/>
</dbReference>
<dbReference type="InterPro" id="IPR037171">
    <property type="entry name" value="NagB/RpiA_transferase-like"/>
</dbReference>
<protein>
    <recommendedName>
        <fullName evidence="4">Glucosamine-6-phosphate deaminase</fullName>
        <ecNumber evidence="4">3.5.99.6</ecNumber>
    </recommendedName>
    <alternativeName>
        <fullName evidence="4">GlcN6P deaminase</fullName>
        <shortName evidence="4">GNPDA</shortName>
    </alternativeName>
    <alternativeName>
        <fullName evidence="4">Glucosamine-6-phosphate isomerase</fullName>
    </alternativeName>
</protein>
<dbReference type="InterPro" id="IPR018321">
    <property type="entry name" value="Glucosamine6P_isomerase_CS"/>
</dbReference>
<evidence type="ECO:0000256" key="3">
    <source>
        <dbReference type="ARBA" id="ARBA00023277"/>
    </source>
</evidence>
<dbReference type="PROSITE" id="PS01161">
    <property type="entry name" value="GLC_GALNAC_ISOMERASE"/>
    <property type="match status" value="1"/>
</dbReference>